<dbReference type="GO" id="GO:0005634">
    <property type="term" value="C:nucleus"/>
    <property type="evidence" value="ECO:0007669"/>
    <property type="project" value="UniProtKB-ARBA"/>
</dbReference>
<evidence type="ECO:0000256" key="1">
    <source>
        <dbReference type="SAM" id="Phobius"/>
    </source>
</evidence>
<feature type="transmembrane region" description="Helical" evidence="1">
    <location>
        <begin position="206"/>
        <end position="226"/>
    </location>
</feature>
<evidence type="ECO:0000259" key="2">
    <source>
        <dbReference type="PROSITE" id="PS50994"/>
    </source>
</evidence>
<dbReference type="AlphaFoldDB" id="A0A9P6GXA6"/>
<dbReference type="InterPro" id="IPR001584">
    <property type="entry name" value="Integrase_cat-core"/>
</dbReference>
<dbReference type="OrthoDB" id="2186513at2759"/>
<name>A0A9P6GXA6_9MICR</name>
<dbReference type="Pfam" id="PF00665">
    <property type="entry name" value="rve"/>
    <property type="match status" value="1"/>
</dbReference>
<dbReference type="PANTHER" id="PTHR37984">
    <property type="entry name" value="PROTEIN CBG26694"/>
    <property type="match status" value="1"/>
</dbReference>
<keyword evidence="1" id="KW-1133">Transmembrane helix</keyword>
<reference evidence="3 4" key="1">
    <citation type="journal article" date="2020" name="Genome Biol. Evol.">
        <title>Comparative genomics of strictly vertically transmitted, feminizing microsporidia endosymbionts of amphipod crustaceans.</title>
        <authorList>
            <person name="Cormier A."/>
            <person name="Chebbi M.A."/>
            <person name="Giraud I."/>
            <person name="Wattier R."/>
            <person name="Teixeira M."/>
            <person name="Gilbert C."/>
            <person name="Rigaud T."/>
            <person name="Cordaux R."/>
        </authorList>
    </citation>
    <scope>NUCLEOTIDE SEQUENCE [LARGE SCALE GENOMIC DNA]</scope>
    <source>
        <strain evidence="3 4">Ou3-Ou53</strain>
    </source>
</reference>
<dbReference type="PANTHER" id="PTHR37984:SF5">
    <property type="entry name" value="PROTEIN NYNRIN-LIKE"/>
    <property type="match status" value="1"/>
</dbReference>
<protein>
    <submittedName>
        <fullName evidence="3">Gag-Pro-Pol polyprotein</fullName>
    </submittedName>
</protein>
<keyword evidence="4" id="KW-1185">Reference proteome</keyword>
<dbReference type="InterPro" id="IPR012337">
    <property type="entry name" value="RNaseH-like_sf"/>
</dbReference>
<proteinExistence type="predicted"/>
<dbReference type="InterPro" id="IPR050951">
    <property type="entry name" value="Retrovirus_Pol_polyprotein"/>
</dbReference>
<dbReference type="SUPFAM" id="SSF53098">
    <property type="entry name" value="Ribonuclease H-like"/>
    <property type="match status" value="1"/>
</dbReference>
<dbReference type="Gene3D" id="3.30.420.10">
    <property type="entry name" value="Ribonuclease H-like superfamily/Ribonuclease H"/>
    <property type="match status" value="1"/>
</dbReference>
<keyword evidence="1" id="KW-0812">Transmembrane</keyword>
<gene>
    <name evidence="3" type="primary">pol_192</name>
    <name evidence="3" type="ORF">NGRA_2631</name>
</gene>
<evidence type="ECO:0000313" key="3">
    <source>
        <dbReference type="EMBL" id="KAF9761457.1"/>
    </source>
</evidence>
<keyword evidence="1" id="KW-0472">Membrane</keyword>
<dbReference type="Proteomes" id="UP000740883">
    <property type="component" value="Unassembled WGS sequence"/>
</dbReference>
<dbReference type="GO" id="GO:0003676">
    <property type="term" value="F:nucleic acid binding"/>
    <property type="evidence" value="ECO:0007669"/>
    <property type="project" value="InterPro"/>
</dbReference>
<feature type="domain" description="Integrase catalytic" evidence="2">
    <location>
        <begin position="46"/>
        <end position="213"/>
    </location>
</feature>
<organism evidence="3 4">
    <name type="scientific">Nosema granulosis</name>
    <dbReference type="NCBI Taxonomy" id="83296"/>
    <lineage>
        <taxon>Eukaryota</taxon>
        <taxon>Fungi</taxon>
        <taxon>Fungi incertae sedis</taxon>
        <taxon>Microsporidia</taxon>
        <taxon>Nosematidae</taxon>
        <taxon>Nosema</taxon>
    </lineage>
</organism>
<dbReference type="EMBL" id="SBJO01000331">
    <property type="protein sequence ID" value="KAF9761457.1"/>
    <property type="molecule type" value="Genomic_DNA"/>
</dbReference>
<evidence type="ECO:0000313" key="4">
    <source>
        <dbReference type="Proteomes" id="UP000740883"/>
    </source>
</evidence>
<dbReference type="PROSITE" id="PS50994">
    <property type="entry name" value="INTEGRASE"/>
    <property type="match status" value="1"/>
</dbReference>
<dbReference type="GO" id="GO:0015074">
    <property type="term" value="P:DNA integration"/>
    <property type="evidence" value="ECO:0007669"/>
    <property type="project" value="InterPro"/>
</dbReference>
<dbReference type="InterPro" id="IPR036397">
    <property type="entry name" value="RNaseH_sf"/>
</dbReference>
<accession>A0A9P6GXA6</accession>
<sequence length="230" mass="27023">MFRFEAKCNDYFFKISRNIIRSIVSECKVCIQSQPLKVKEKKIHIVASRPLGRLQIDLIDMKQYKEANGQYAWILTVIDVYSKFAWAFPLVGKSAKEVVETLEDLFLMIGPPQILQSDYGKEFVNKEMTKLCEKFLIKIIYSRPRHTQSQGQVERFNQTLTRSLQKFVFIEEKADVAKGKEWKKHLKKIVYDYNLAKHSATKKNPFVCYTSTLVITLFLIEIMNVMKKYK</sequence>
<comment type="caution">
    <text evidence="3">The sequence shown here is derived from an EMBL/GenBank/DDBJ whole genome shotgun (WGS) entry which is preliminary data.</text>
</comment>